<sequence length="323" mass="35797">MRLHQNERFTTHSPVGIEAIQELVATFPLNEYPVEIIDQVKASYATYAGVRPTQLVAGNGSDELIGYLCARYGGPGMPVIASEPDFVMYQFYADRARAPFERVPLLDEMALDVDGLIAAPGEIIFLSHPHNPSGVLRKEADIRRLLDSGKYVVIDEAYIDFALEQSMLHLLEEYPKAIILRTLSKAFGLASLRLGFVIASEQIIEEIEQIKSPYNVSGLSAAVGIAIMAEPELDRVLEETYASREAIERILAPIGKTYPSAANFVYVEYPEAERFTQRCADAGLRIRLFSQAFRVSCGSPEAMQVLETCVEEELRCGVAQANE</sequence>
<organism evidence="7 8">
    <name type="scientific">Exiguobacterium indicum</name>
    <dbReference type="NCBI Taxonomy" id="296995"/>
    <lineage>
        <taxon>Bacteria</taxon>
        <taxon>Bacillati</taxon>
        <taxon>Bacillota</taxon>
        <taxon>Bacilli</taxon>
        <taxon>Bacillales</taxon>
        <taxon>Bacillales Family XII. Incertae Sedis</taxon>
        <taxon>Exiguobacterium</taxon>
    </lineage>
</organism>
<dbReference type="GO" id="GO:0030170">
    <property type="term" value="F:pyridoxal phosphate binding"/>
    <property type="evidence" value="ECO:0007669"/>
    <property type="project" value="InterPro"/>
</dbReference>
<dbReference type="SUPFAM" id="SSF53383">
    <property type="entry name" value="PLP-dependent transferases"/>
    <property type="match status" value="1"/>
</dbReference>
<evidence type="ECO:0000256" key="2">
    <source>
        <dbReference type="ARBA" id="ARBA00022576"/>
    </source>
</evidence>
<dbReference type="Proteomes" id="UP000053797">
    <property type="component" value="Unassembled WGS sequence"/>
</dbReference>
<dbReference type="InterPro" id="IPR004839">
    <property type="entry name" value="Aminotransferase_I/II_large"/>
</dbReference>
<reference evidence="7 8" key="1">
    <citation type="journal article" date="2015" name="Int. J. Syst. Evol. Microbiol.">
        <title>Exiguobacterium enclense sp. nov., isolated from sediment.</title>
        <authorList>
            <person name="Dastager S.G."/>
            <person name="Mawlankar R."/>
            <person name="Sonalkar V.V."/>
            <person name="Thorat M.N."/>
            <person name="Mual P."/>
            <person name="Verma A."/>
            <person name="Krishnamurthi S."/>
            <person name="Tang S.K."/>
            <person name="Li W.J."/>
        </authorList>
    </citation>
    <scope>NUCLEOTIDE SEQUENCE [LARGE SCALE GENOMIC DNA]</scope>
    <source>
        <strain evidence="7 8">NIO-1109</strain>
    </source>
</reference>
<gene>
    <name evidence="7" type="ORF">AS033_02090</name>
</gene>
<keyword evidence="3 7" id="KW-0808">Transferase</keyword>
<dbReference type="CDD" id="cd00609">
    <property type="entry name" value="AAT_like"/>
    <property type="match status" value="1"/>
</dbReference>
<protein>
    <submittedName>
        <fullName evidence="7">Aminotransferase class I/II</fullName>
    </submittedName>
</protein>
<dbReference type="Gene3D" id="3.40.640.10">
    <property type="entry name" value="Type I PLP-dependent aspartate aminotransferase-like (Major domain)"/>
    <property type="match status" value="1"/>
</dbReference>
<dbReference type="PROSITE" id="PS00599">
    <property type="entry name" value="AA_TRANSFER_CLASS_2"/>
    <property type="match status" value="1"/>
</dbReference>
<proteinExistence type="inferred from homology"/>
<dbReference type="EMBL" id="LNQL01000001">
    <property type="protein sequence ID" value="KSU50188.1"/>
    <property type="molecule type" value="Genomic_DNA"/>
</dbReference>
<dbReference type="InterPro" id="IPR015421">
    <property type="entry name" value="PyrdxlP-dep_Trfase_major"/>
</dbReference>
<feature type="domain" description="Aminotransferase class I/classII large" evidence="6">
    <location>
        <begin position="11"/>
        <end position="304"/>
    </location>
</feature>
<dbReference type="InterPro" id="IPR001917">
    <property type="entry name" value="Aminotrans_II_pyridoxalP_BS"/>
</dbReference>
<evidence type="ECO:0000256" key="4">
    <source>
        <dbReference type="ARBA" id="ARBA00022898"/>
    </source>
</evidence>
<keyword evidence="2 7" id="KW-0032">Aminotransferase</keyword>
<dbReference type="InterPro" id="IPR015422">
    <property type="entry name" value="PyrdxlP-dep_Trfase_small"/>
</dbReference>
<keyword evidence="4 5" id="KW-0663">Pyridoxal phosphate</keyword>
<dbReference type="RefSeq" id="WP_058264680.1">
    <property type="nucleotide sequence ID" value="NZ_FMYN01000001.1"/>
</dbReference>
<evidence type="ECO:0000259" key="6">
    <source>
        <dbReference type="Pfam" id="PF00155"/>
    </source>
</evidence>
<evidence type="ECO:0000313" key="8">
    <source>
        <dbReference type="Proteomes" id="UP000053797"/>
    </source>
</evidence>
<dbReference type="PANTHER" id="PTHR42885">
    <property type="entry name" value="HISTIDINOL-PHOSPHATE AMINOTRANSFERASE-RELATED"/>
    <property type="match status" value="1"/>
</dbReference>
<dbReference type="GO" id="GO:0008483">
    <property type="term" value="F:transaminase activity"/>
    <property type="evidence" value="ECO:0007669"/>
    <property type="project" value="UniProtKB-KW"/>
</dbReference>
<evidence type="ECO:0000313" key="7">
    <source>
        <dbReference type="EMBL" id="KSU50188.1"/>
    </source>
</evidence>
<dbReference type="OrthoDB" id="9813612at2"/>
<comment type="similarity">
    <text evidence="5">Belongs to the class-II pyridoxal-phosphate-dependent aminotransferase family.</text>
</comment>
<dbReference type="PANTHER" id="PTHR42885:SF2">
    <property type="entry name" value="HISTIDINOL-PHOSPHATE AMINOTRANSFERASE"/>
    <property type="match status" value="1"/>
</dbReference>
<dbReference type="InterPro" id="IPR015424">
    <property type="entry name" value="PyrdxlP-dep_Trfase"/>
</dbReference>
<comment type="cofactor">
    <cofactor evidence="1 5">
        <name>pyridoxal 5'-phosphate</name>
        <dbReference type="ChEBI" id="CHEBI:597326"/>
    </cofactor>
</comment>
<dbReference type="Gene3D" id="3.90.1150.10">
    <property type="entry name" value="Aspartate Aminotransferase, domain 1"/>
    <property type="match status" value="1"/>
</dbReference>
<dbReference type="AlphaFoldDB" id="A0A0V8GIV1"/>
<dbReference type="Pfam" id="PF00155">
    <property type="entry name" value="Aminotran_1_2"/>
    <property type="match status" value="1"/>
</dbReference>
<comment type="caution">
    <text evidence="7">The sequence shown here is derived from an EMBL/GenBank/DDBJ whole genome shotgun (WGS) entry which is preliminary data.</text>
</comment>
<evidence type="ECO:0000256" key="1">
    <source>
        <dbReference type="ARBA" id="ARBA00001933"/>
    </source>
</evidence>
<evidence type="ECO:0000256" key="3">
    <source>
        <dbReference type="ARBA" id="ARBA00022679"/>
    </source>
</evidence>
<evidence type="ECO:0000256" key="5">
    <source>
        <dbReference type="RuleBase" id="RU003693"/>
    </source>
</evidence>
<accession>A0A0V8GIV1</accession>
<name>A0A0V8GIV1_9BACL</name>